<evidence type="ECO:0000313" key="4">
    <source>
        <dbReference type="Proteomes" id="UP001259832"/>
    </source>
</evidence>
<feature type="transmembrane region" description="Helical" evidence="2">
    <location>
        <begin position="62"/>
        <end position="84"/>
    </location>
</feature>
<dbReference type="EMBL" id="JASMQC010000009">
    <property type="protein sequence ID" value="KAK1942441.1"/>
    <property type="molecule type" value="Genomic_DNA"/>
</dbReference>
<evidence type="ECO:0000313" key="3">
    <source>
        <dbReference type="EMBL" id="KAK1942441.1"/>
    </source>
</evidence>
<gene>
    <name evidence="3" type="ORF">P3T76_005940</name>
</gene>
<feature type="transmembrane region" description="Helical" evidence="2">
    <location>
        <begin position="284"/>
        <end position="305"/>
    </location>
</feature>
<feature type="transmembrane region" description="Helical" evidence="2">
    <location>
        <begin position="386"/>
        <end position="416"/>
    </location>
</feature>
<evidence type="ECO:0000256" key="2">
    <source>
        <dbReference type="SAM" id="Phobius"/>
    </source>
</evidence>
<feature type="transmembrane region" description="Helical" evidence="2">
    <location>
        <begin position="251"/>
        <end position="272"/>
    </location>
</feature>
<name>A0AAD9LNI6_9STRA</name>
<dbReference type="PANTHER" id="PTHR33876:SF4">
    <property type="entry name" value="CHLOROPLAST PROTEIN FOR GROWTH AND FERTILITY 2"/>
    <property type="match status" value="1"/>
</dbReference>
<keyword evidence="2" id="KW-0472">Membrane</keyword>
<dbReference type="AlphaFoldDB" id="A0AAD9LNI6"/>
<feature type="transmembrane region" description="Helical" evidence="2">
    <location>
        <begin position="499"/>
        <end position="520"/>
    </location>
</feature>
<proteinExistence type="predicted"/>
<reference evidence="3" key="1">
    <citation type="submission" date="2023-08" db="EMBL/GenBank/DDBJ databases">
        <title>Reference Genome Resource for the Citrus Pathogen Phytophthora citrophthora.</title>
        <authorList>
            <person name="Moller H."/>
            <person name="Coetzee B."/>
            <person name="Rose L.J."/>
            <person name="Van Niekerk J.M."/>
        </authorList>
    </citation>
    <scope>NUCLEOTIDE SEQUENCE</scope>
    <source>
        <strain evidence="3">STE-U-9442</strain>
    </source>
</reference>
<feature type="region of interest" description="Disordered" evidence="1">
    <location>
        <begin position="131"/>
        <end position="202"/>
    </location>
</feature>
<protein>
    <submittedName>
        <fullName evidence="3">Urease accessory protein UreH</fullName>
    </submittedName>
</protein>
<feature type="compositionally biased region" description="Polar residues" evidence="1">
    <location>
        <begin position="165"/>
        <end position="175"/>
    </location>
</feature>
<feature type="transmembrane region" description="Helical" evidence="2">
    <location>
        <begin position="317"/>
        <end position="341"/>
    </location>
</feature>
<accession>A0AAD9LNI6</accession>
<keyword evidence="2" id="KW-0812">Transmembrane</keyword>
<feature type="transmembrane region" description="Helical" evidence="2">
    <location>
        <begin position="96"/>
        <end position="116"/>
    </location>
</feature>
<keyword evidence="4" id="KW-1185">Reference proteome</keyword>
<feature type="transmembrane region" description="Helical" evidence="2">
    <location>
        <begin position="422"/>
        <end position="443"/>
    </location>
</feature>
<sequence>MRTMEATTRWLSEEHTSLSGASLGKIISTGLLLGVVHVLTGPDHLSALAAMTTGSSWRAFTLGIRWGCGHSIGLVFMALIFFAAGQTVDLDAVGGYLNYVVGFFMIALGVWTAVHVRKKYHKQLKEGVQSLVSGEGGRNDSSRASRSSTGATPTNMVELMPISQRRLSSAVSTTEEGAPQQAVMSPRSSKEQSAAEVAASPSSSFHLLIKDEGESSQTPATEPSHKHSKLHPNNWGCCKTASFENPATQKIMALLVGIIHGFAGPGGILGVLPAVVLNDWVKSVSYLGSFCFASILIMGVFAALYGEVTGRLGGHSLVMEFRIGIFSAFFSFIVGVAWIGLQASGQISIWRVALTAISLGIVHVLSGPDHLGALVALSNGKSWKQAFLLGAQWGCGHSLGILAVALVCVFVIGHAVAPNSTFSAVCKYLTGVCLVLLGVWTLYSACVDYKEAQVPQSPTHLASSSSSLWSQVECQDSSYVLLQSPNDPSGKLHLSATSAASIGVGIVHGAAGPGCLLAVLPTLAMQKDTFRALLYLGCFCGSSILSMGSFAALYGELTRRSGKARSPQASFYVALASSALSIGVGIAWILLQATGVLNRVFGD</sequence>
<dbReference type="InterPro" id="IPR052776">
    <property type="entry name" value="Chloro_ReproSupport/MetalTrans"/>
</dbReference>
<feature type="transmembrane region" description="Helical" evidence="2">
    <location>
        <begin position="532"/>
        <end position="557"/>
    </location>
</feature>
<comment type="caution">
    <text evidence="3">The sequence shown here is derived from an EMBL/GenBank/DDBJ whole genome shotgun (WGS) entry which is preliminary data.</text>
</comment>
<organism evidence="3 4">
    <name type="scientific">Phytophthora citrophthora</name>
    <dbReference type="NCBI Taxonomy" id="4793"/>
    <lineage>
        <taxon>Eukaryota</taxon>
        <taxon>Sar</taxon>
        <taxon>Stramenopiles</taxon>
        <taxon>Oomycota</taxon>
        <taxon>Peronosporomycetes</taxon>
        <taxon>Peronosporales</taxon>
        <taxon>Peronosporaceae</taxon>
        <taxon>Phytophthora</taxon>
    </lineage>
</organism>
<feature type="transmembrane region" description="Helical" evidence="2">
    <location>
        <begin position="569"/>
        <end position="591"/>
    </location>
</feature>
<dbReference type="Proteomes" id="UP001259832">
    <property type="component" value="Unassembled WGS sequence"/>
</dbReference>
<dbReference type="PANTHER" id="PTHR33876">
    <property type="entry name" value="UNNAMED PRODUCT"/>
    <property type="match status" value="1"/>
</dbReference>
<evidence type="ECO:0000256" key="1">
    <source>
        <dbReference type="SAM" id="MobiDB-lite"/>
    </source>
</evidence>
<keyword evidence="2" id="KW-1133">Transmembrane helix</keyword>